<dbReference type="AlphaFoldDB" id="A0A6J7FCK6"/>
<evidence type="ECO:0000313" key="1">
    <source>
        <dbReference type="EMBL" id="CAB4893862.1"/>
    </source>
</evidence>
<dbReference type="EMBL" id="CAFBMK010000006">
    <property type="protein sequence ID" value="CAB4893862.1"/>
    <property type="molecule type" value="Genomic_DNA"/>
</dbReference>
<name>A0A6J7FCK6_9ZZZZ</name>
<organism evidence="1">
    <name type="scientific">freshwater metagenome</name>
    <dbReference type="NCBI Taxonomy" id="449393"/>
    <lineage>
        <taxon>unclassified sequences</taxon>
        <taxon>metagenomes</taxon>
        <taxon>ecological metagenomes</taxon>
    </lineage>
</organism>
<sequence>MPWRPSAVSLHSSSGLERKTAGAMYGRDWLRNAFCRPSSDLSFFAFRFVRSSGLSKVRTAPLGRVLRHVCPLSTSEPGQLLISTRKTPFGEQMSKSISLIDPSLMTSKFAHAP</sequence>
<reference evidence="1" key="1">
    <citation type="submission" date="2020-05" db="EMBL/GenBank/DDBJ databases">
        <authorList>
            <person name="Chiriac C."/>
            <person name="Salcher M."/>
            <person name="Ghai R."/>
            <person name="Kavagutti S V."/>
        </authorList>
    </citation>
    <scope>NUCLEOTIDE SEQUENCE</scope>
</reference>
<protein>
    <submittedName>
        <fullName evidence="1">Unannotated protein</fullName>
    </submittedName>
</protein>
<accession>A0A6J7FCK6</accession>
<gene>
    <name evidence="1" type="ORF">UFOPK3564_00176</name>
</gene>
<proteinExistence type="predicted"/>